<dbReference type="Proteomes" id="UP000637628">
    <property type="component" value="Unassembled WGS sequence"/>
</dbReference>
<evidence type="ECO:0000259" key="1">
    <source>
        <dbReference type="Pfam" id="PF07929"/>
    </source>
</evidence>
<reference evidence="2 3" key="1">
    <citation type="submission" date="2021-01" db="EMBL/GenBank/DDBJ databases">
        <title>Whole genome shotgun sequence of Actinoplanes durhamensis NBRC 14914.</title>
        <authorList>
            <person name="Komaki H."/>
            <person name="Tamura T."/>
        </authorList>
    </citation>
    <scope>NUCLEOTIDE SEQUENCE [LARGE SCALE GENOMIC DNA]</scope>
    <source>
        <strain evidence="2 3">NBRC 14914</strain>
    </source>
</reference>
<evidence type="ECO:0000313" key="2">
    <source>
        <dbReference type="EMBL" id="GIE02067.1"/>
    </source>
</evidence>
<dbReference type="Pfam" id="PF02810">
    <property type="entry name" value="SEC-C"/>
    <property type="match status" value="1"/>
</dbReference>
<accession>A0ABQ3YWU4</accession>
<dbReference type="PANTHER" id="PTHR41878">
    <property type="entry name" value="LEXA REPRESSOR-RELATED"/>
    <property type="match status" value="1"/>
</dbReference>
<dbReference type="RefSeq" id="WP_203727837.1">
    <property type="nucleotide sequence ID" value="NZ_BAAATX010000001.1"/>
</dbReference>
<feature type="domain" description="Plasmid pRiA4b Orf3-like" evidence="1">
    <location>
        <begin position="136"/>
        <end position="295"/>
    </location>
</feature>
<dbReference type="Gene3D" id="3.10.450.50">
    <property type="match status" value="1"/>
</dbReference>
<organism evidence="2 3">
    <name type="scientific">Paractinoplanes durhamensis</name>
    <dbReference type="NCBI Taxonomy" id="113563"/>
    <lineage>
        <taxon>Bacteria</taxon>
        <taxon>Bacillati</taxon>
        <taxon>Actinomycetota</taxon>
        <taxon>Actinomycetes</taxon>
        <taxon>Micromonosporales</taxon>
        <taxon>Micromonosporaceae</taxon>
        <taxon>Paractinoplanes</taxon>
    </lineage>
</organism>
<name>A0ABQ3YWU4_9ACTN</name>
<dbReference type="InterPro" id="IPR004027">
    <property type="entry name" value="SEC_C_motif"/>
</dbReference>
<dbReference type="SUPFAM" id="SSF103642">
    <property type="entry name" value="Sec-C motif"/>
    <property type="match status" value="1"/>
</dbReference>
<dbReference type="Gene3D" id="3.10.290.30">
    <property type="entry name" value="MM3350-like"/>
    <property type="match status" value="1"/>
</dbReference>
<dbReference type="InterPro" id="IPR012912">
    <property type="entry name" value="Plasmid_pRiA4b_Orf3-like"/>
</dbReference>
<dbReference type="Pfam" id="PF07929">
    <property type="entry name" value="PRiA4_ORF3"/>
    <property type="match status" value="1"/>
</dbReference>
<comment type="caution">
    <text evidence="2">The sequence shown here is derived from an EMBL/GenBank/DDBJ whole genome shotgun (WGS) entry which is preliminary data.</text>
</comment>
<dbReference type="PANTHER" id="PTHR41878:SF1">
    <property type="entry name" value="TNPR PROTEIN"/>
    <property type="match status" value="1"/>
</dbReference>
<gene>
    <name evidence="2" type="ORF">Adu01nite_34170</name>
</gene>
<dbReference type="InterPro" id="IPR024047">
    <property type="entry name" value="MM3350-like_sf"/>
</dbReference>
<evidence type="ECO:0000313" key="3">
    <source>
        <dbReference type="Proteomes" id="UP000637628"/>
    </source>
</evidence>
<protein>
    <recommendedName>
        <fullName evidence="1">Plasmid pRiA4b Orf3-like domain-containing protein</fullName>
    </recommendedName>
</protein>
<proteinExistence type="predicted"/>
<keyword evidence="3" id="KW-1185">Reference proteome</keyword>
<sequence length="837" mass="91218">MSIRQVHQMAYFPPASYEQVWERDLLDATSYRDHTDYRREVEQQLQAMSADGRGPMRIIALDVPGLLTYAERTGQDPASRQTRLGYVNALGEQGADTVAWPPERNAACWCGSGRKYKRCCAAPWFLAIEPADPASLVLTVEVDKVTPRVWRRVAIPSNTTLDQVHRMLQDALGWSGEQPYAFRTDGYTIVDPRSAYEGIAADQERLVSVATEIGDRFTYLHDLGERWSHTVTLDEIRPGGPDNVLTHLTGGGPCPPGNIGGAHRYQRLLTAFTDQDDPHHAAAVDILGADFDPTAAVDPGKPETRQRRAVTASVVAQVAAWAGDTQPGPSLGAQVRQAMGGLFGVTAASDDVVYAEAEAFRKFGDDAHPLDVEIHTAQLLYRFEQEQPSGSFGLAMGAFTLAARSPQPHVAAFVAAVNHLLPGMASHMALADLARQGILPPAWAERLGDVEPRRAWRYRDAFGDQEALLVTFSYDDAEHGILVEIVTCPTPMARVVHLSGTVDALRDVLQRSADDAHGQVTLEAITLDQAYASLTGPVQQPHPDMTPQSLAWLPIVAHRVGLLPEPEPVDPARSTRAERAAAVETFLADTAPLPGVGYEVLRFWAQVLAGYTGTDGSAPTRIGPVWLGHVLGEHVPRAFELTPAQRSGLAAAVTAWARWATRQQGLPTAAADLLAARIAEIDEAFDRVYADLERTTSRSYLSDITATTADGEDLRRVFALRTTAVPLPRHGSLAEQALRVSDPADRHRILTAVLESWELAPGQSVLDWIDALVSVSDQLWNPDTDLARETMDFLDLVGSDSELLGDLTELALEHGHDTTGYHEASLDRVTPDPEDFD</sequence>
<dbReference type="EMBL" id="BOML01000029">
    <property type="protein sequence ID" value="GIE02067.1"/>
    <property type="molecule type" value="Genomic_DNA"/>
</dbReference>
<dbReference type="SUPFAM" id="SSF159941">
    <property type="entry name" value="MM3350-like"/>
    <property type="match status" value="1"/>
</dbReference>